<comment type="similarity">
    <text evidence="1">Belongs to the small GTPase superfamily. Rab family.</text>
</comment>
<dbReference type="WBParaSite" id="sdigi.contig78.g3782.t1">
    <property type="protein sequence ID" value="sdigi.contig78.g3782.t1"/>
    <property type="gene ID" value="sdigi.contig78.g3782"/>
</dbReference>
<dbReference type="GO" id="GO:0032482">
    <property type="term" value="P:Rab protein signal transduction"/>
    <property type="evidence" value="ECO:0007669"/>
    <property type="project" value="InterPro"/>
</dbReference>
<evidence type="ECO:0000256" key="9">
    <source>
        <dbReference type="ARBA" id="ARBA00023289"/>
    </source>
</evidence>
<evidence type="ECO:0000313" key="11">
    <source>
        <dbReference type="Proteomes" id="UP000887581"/>
    </source>
</evidence>
<dbReference type="SMART" id="SM00175">
    <property type="entry name" value="RAB"/>
    <property type="match status" value="1"/>
</dbReference>
<dbReference type="GO" id="GO:0005525">
    <property type="term" value="F:GTP binding"/>
    <property type="evidence" value="ECO:0007669"/>
    <property type="project" value="UniProtKB-KW"/>
</dbReference>
<keyword evidence="4" id="KW-0547">Nucleotide-binding</keyword>
<reference evidence="12" key="1">
    <citation type="submission" date="2022-11" db="UniProtKB">
        <authorList>
            <consortium name="WormBaseParasite"/>
        </authorList>
    </citation>
    <scope>IDENTIFICATION</scope>
</reference>
<dbReference type="SMART" id="SM00173">
    <property type="entry name" value="RAS"/>
    <property type="match status" value="1"/>
</dbReference>
<dbReference type="InterPro" id="IPR005225">
    <property type="entry name" value="Small_GTP-bd"/>
</dbReference>
<dbReference type="SUPFAM" id="SSF52540">
    <property type="entry name" value="P-loop containing nucleoside triphosphate hydrolases"/>
    <property type="match status" value="1"/>
</dbReference>
<name>A0A915Q562_9BILA</name>
<evidence type="ECO:0000256" key="5">
    <source>
        <dbReference type="ARBA" id="ARBA00022927"/>
    </source>
</evidence>
<dbReference type="PROSITE" id="PS51421">
    <property type="entry name" value="RAS"/>
    <property type="match status" value="1"/>
</dbReference>
<dbReference type="FunFam" id="3.40.50.300:FF:000550">
    <property type="entry name" value="ras-related protein Rab-21"/>
    <property type="match status" value="1"/>
</dbReference>
<dbReference type="Pfam" id="PF00071">
    <property type="entry name" value="Ras"/>
    <property type="match status" value="1"/>
</dbReference>
<dbReference type="GO" id="GO:0003924">
    <property type="term" value="F:GTPase activity"/>
    <property type="evidence" value="ECO:0007669"/>
    <property type="project" value="InterPro"/>
</dbReference>
<keyword evidence="5" id="KW-0653">Protein transport</keyword>
<evidence type="ECO:0000256" key="2">
    <source>
        <dbReference type="ARBA" id="ARBA00014900"/>
    </source>
</evidence>
<keyword evidence="6" id="KW-0342">GTP-binding</keyword>
<keyword evidence="11" id="KW-1185">Reference proteome</keyword>
<proteinExistence type="inferred from homology"/>
<evidence type="ECO:0000256" key="3">
    <source>
        <dbReference type="ARBA" id="ARBA00022448"/>
    </source>
</evidence>
<keyword evidence="7" id="KW-0472">Membrane</keyword>
<dbReference type="InterPro" id="IPR041833">
    <property type="entry name" value="Rab21"/>
</dbReference>
<keyword evidence="9" id="KW-0636">Prenylation</keyword>
<dbReference type="AlphaFoldDB" id="A0A915Q562"/>
<accession>A0A915Q562</accession>
<dbReference type="PROSITE" id="PS51420">
    <property type="entry name" value="RHO"/>
    <property type="match status" value="1"/>
</dbReference>
<comment type="subcellular location">
    <subcellularLocation>
        <location evidence="10">Endomembrane system</location>
        <topology evidence="10">Lipid-anchor</topology>
    </subcellularLocation>
</comment>
<dbReference type="GO" id="GO:0015031">
    <property type="term" value="P:protein transport"/>
    <property type="evidence" value="ECO:0007669"/>
    <property type="project" value="UniProtKB-KW"/>
</dbReference>
<dbReference type="InterPro" id="IPR027417">
    <property type="entry name" value="P-loop_NTPase"/>
</dbReference>
<dbReference type="NCBIfam" id="TIGR00231">
    <property type="entry name" value="small_GTP"/>
    <property type="match status" value="1"/>
</dbReference>
<evidence type="ECO:0000313" key="12">
    <source>
        <dbReference type="WBParaSite" id="sdigi.contig78.g3782.t1"/>
    </source>
</evidence>
<dbReference type="CDD" id="cd04123">
    <property type="entry name" value="Rab21"/>
    <property type="match status" value="1"/>
</dbReference>
<evidence type="ECO:0000256" key="4">
    <source>
        <dbReference type="ARBA" id="ARBA00022741"/>
    </source>
</evidence>
<dbReference type="Gene3D" id="3.40.50.300">
    <property type="entry name" value="P-loop containing nucleotide triphosphate hydrolases"/>
    <property type="match status" value="1"/>
</dbReference>
<dbReference type="Proteomes" id="UP000887581">
    <property type="component" value="Unplaced"/>
</dbReference>
<dbReference type="GO" id="GO:0012505">
    <property type="term" value="C:endomembrane system"/>
    <property type="evidence" value="ECO:0007669"/>
    <property type="project" value="UniProtKB-SubCell"/>
</dbReference>
<evidence type="ECO:0000256" key="10">
    <source>
        <dbReference type="ARBA" id="ARBA00037868"/>
    </source>
</evidence>
<dbReference type="PRINTS" id="PR00449">
    <property type="entry name" value="RASTRNSFRMNG"/>
</dbReference>
<dbReference type="SMART" id="SM00176">
    <property type="entry name" value="RAN"/>
    <property type="match status" value="1"/>
</dbReference>
<organism evidence="11 12">
    <name type="scientific">Setaria digitata</name>
    <dbReference type="NCBI Taxonomy" id="48799"/>
    <lineage>
        <taxon>Eukaryota</taxon>
        <taxon>Metazoa</taxon>
        <taxon>Ecdysozoa</taxon>
        <taxon>Nematoda</taxon>
        <taxon>Chromadorea</taxon>
        <taxon>Rhabditida</taxon>
        <taxon>Spirurina</taxon>
        <taxon>Spiruromorpha</taxon>
        <taxon>Filarioidea</taxon>
        <taxon>Setariidae</taxon>
        <taxon>Setaria</taxon>
    </lineage>
</organism>
<evidence type="ECO:0000256" key="7">
    <source>
        <dbReference type="ARBA" id="ARBA00023136"/>
    </source>
</evidence>
<dbReference type="PROSITE" id="PS51419">
    <property type="entry name" value="RAB"/>
    <property type="match status" value="1"/>
</dbReference>
<dbReference type="PANTHER" id="PTHR47978">
    <property type="match status" value="1"/>
</dbReference>
<protein>
    <recommendedName>
        <fullName evidence="2">Ras-related protein Rab-21</fullName>
    </recommendedName>
</protein>
<sequence length="227" mass="25372">MRGSSLPGMETVPSTSITNSSLLSFKTVLLGEGAVGKTSLMLRYVENKFNPQHISTLQASFLSKKLHIDGQTVELNIWDTAGQEKFHALGPIYYRDSHGALLIYDITDIHSFEKVKMWVKELKRMLGDGVYLLIIGNKVDLERNRNVDINEATDYAKSIGAEHFETSAKDNVGVTQVFDYLVKGLVERSRGSQFQDTDMISHYGKSRRNDLLIIDDPPPVKKSCCSG</sequence>
<evidence type="ECO:0000256" key="6">
    <source>
        <dbReference type="ARBA" id="ARBA00023134"/>
    </source>
</evidence>
<evidence type="ECO:0000256" key="1">
    <source>
        <dbReference type="ARBA" id="ARBA00006270"/>
    </source>
</evidence>
<dbReference type="InterPro" id="IPR001806">
    <property type="entry name" value="Small_GTPase"/>
</dbReference>
<keyword evidence="3" id="KW-0813">Transport</keyword>
<dbReference type="SMART" id="SM00174">
    <property type="entry name" value="RHO"/>
    <property type="match status" value="1"/>
</dbReference>
<keyword evidence="8" id="KW-0449">Lipoprotein</keyword>
<evidence type="ECO:0000256" key="8">
    <source>
        <dbReference type="ARBA" id="ARBA00023288"/>
    </source>
</evidence>